<dbReference type="InterPro" id="IPR011029">
    <property type="entry name" value="DEATH-like_dom_sf"/>
</dbReference>
<feature type="domain" description="Death" evidence="3">
    <location>
        <begin position="580"/>
        <end position="652"/>
    </location>
</feature>
<name>A0A6J2VAL5_CHACN</name>
<dbReference type="Gene3D" id="1.10.510.10">
    <property type="entry name" value="Transferase(Phosphotransferase) domain 1"/>
    <property type="match status" value="1"/>
</dbReference>
<organism evidence="4 5">
    <name type="scientific">Chanos chanos</name>
    <name type="common">Milkfish</name>
    <name type="synonym">Mugil chanos</name>
    <dbReference type="NCBI Taxonomy" id="29144"/>
    <lineage>
        <taxon>Eukaryota</taxon>
        <taxon>Metazoa</taxon>
        <taxon>Chordata</taxon>
        <taxon>Craniata</taxon>
        <taxon>Vertebrata</taxon>
        <taxon>Euteleostomi</taxon>
        <taxon>Actinopterygii</taxon>
        <taxon>Neopterygii</taxon>
        <taxon>Teleostei</taxon>
        <taxon>Ostariophysi</taxon>
        <taxon>Gonorynchiformes</taxon>
        <taxon>Chanidae</taxon>
        <taxon>Chanos</taxon>
    </lineage>
</organism>
<keyword evidence="5" id="KW-0675">Receptor</keyword>
<accession>A0A6J2VAL5</accession>
<dbReference type="GO" id="GO:0005524">
    <property type="term" value="F:ATP binding"/>
    <property type="evidence" value="ECO:0007669"/>
    <property type="project" value="InterPro"/>
</dbReference>
<evidence type="ECO:0000259" key="3">
    <source>
        <dbReference type="PROSITE" id="PS50017"/>
    </source>
</evidence>
<dbReference type="GO" id="GO:0071345">
    <property type="term" value="P:cellular response to cytokine stimulus"/>
    <property type="evidence" value="ECO:0007669"/>
    <property type="project" value="UniProtKB-ARBA"/>
</dbReference>
<dbReference type="InParanoid" id="A0A6J2VAL5"/>
<dbReference type="Proteomes" id="UP000504632">
    <property type="component" value="Chromosome 5"/>
</dbReference>
<dbReference type="PROSITE" id="PS50017">
    <property type="entry name" value="DEATH_DOMAIN"/>
    <property type="match status" value="1"/>
</dbReference>
<dbReference type="PANTHER" id="PTHR44329">
    <property type="entry name" value="SERINE/THREONINE-PROTEIN KINASE TNNI3K-RELATED"/>
    <property type="match status" value="1"/>
</dbReference>
<keyword evidence="4" id="KW-1185">Reference proteome</keyword>
<dbReference type="Gene3D" id="1.10.533.10">
    <property type="entry name" value="Death Domain, Fas"/>
    <property type="match status" value="1"/>
</dbReference>
<dbReference type="Pfam" id="PF07714">
    <property type="entry name" value="PK_Tyr_Ser-Thr"/>
    <property type="match status" value="1"/>
</dbReference>
<dbReference type="InterPro" id="IPR025735">
    <property type="entry name" value="RHIM"/>
</dbReference>
<dbReference type="InterPro" id="IPR051681">
    <property type="entry name" value="Ser/Thr_Kinases-Pseudokinases"/>
</dbReference>
<dbReference type="PROSITE" id="PS00108">
    <property type="entry name" value="PROTEIN_KINASE_ST"/>
    <property type="match status" value="1"/>
</dbReference>
<dbReference type="InterPro" id="IPR000488">
    <property type="entry name" value="Death_dom"/>
</dbReference>
<dbReference type="OrthoDB" id="535509at2759"/>
<dbReference type="PANTHER" id="PTHR44329:SF6">
    <property type="entry name" value="RECEPTOR-INTERACTING SERINE_THREONINE-PROTEIN KINASE 1"/>
    <property type="match status" value="1"/>
</dbReference>
<sequence length="672" mass="75707">MANVPNPDIFMKSTDLIRKEPLDYGGFGEVYLCYHKTLGQVVLKTVYTGPPRNDSKQSLLEEGSLMSRLSHERVVKLLGVILEDGDYSLVMELIPKGNLLTMLKSVPVPISIKGRIILEILEGMVYLSEKNIIHKDLKPENILVDDNFHIKIADLGLATCQTWSKLTKDESRRMSRLGKKNSVHTAGTLCYMAPEHLISIHHPSTEKSDVYSFGIMVWVILTDQEPYENAINEDHICQCVRQGDRPDERLIPEDTPQEIISLMKRCWDQDPQNRPTFKESYKTFRIFYEDKLEGDVEKDSAGLKNLYQGPDELVEKIQSLTVEPLNSGSGPSTAPPCPRSADSPTPLRSSEAPVEASVEDLRYLTCESSLQVDAAPVTPDTPVSPVTPNGLKQKLNQELNYHMYGSYGRMDQTDFSNFSVPDSPQPFALPQQDPRRNMDHPCQVSSVQSWIKPEPVSNGAQEDLRLHSTGLDGWHRPELQSQLSGPYPRMYPSFDRHQSWPQFPVPESAADLSGMQYNLTSFQEPGRLVIQNAHGIQIGHNNTMSIRHPESSFVTSQFTGCSIIADYKELLAKYGDHSVTDAHLDLLRENIGSKWKQCARNLGLTAVEMEAIEHDYDRDGLLEKVHQMLEKWKMKEGCVGCRVGQLCKALENCIQVDVRYKLLLISRNAAST</sequence>
<dbReference type="GeneID" id="115811706"/>
<dbReference type="SUPFAM" id="SSF47986">
    <property type="entry name" value="DEATH domain"/>
    <property type="match status" value="1"/>
</dbReference>
<dbReference type="PROSITE" id="PS50011">
    <property type="entry name" value="PROTEIN_KINASE_DOM"/>
    <property type="match status" value="1"/>
</dbReference>
<dbReference type="GO" id="GO:0043123">
    <property type="term" value="P:positive regulation of canonical NF-kappaB signal transduction"/>
    <property type="evidence" value="ECO:0007669"/>
    <property type="project" value="UniProtKB-ARBA"/>
</dbReference>
<dbReference type="GO" id="GO:0004706">
    <property type="term" value="F:JUN kinase kinase kinase activity"/>
    <property type="evidence" value="ECO:0007669"/>
    <property type="project" value="TreeGrafter"/>
</dbReference>
<dbReference type="AlphaFoldDB" id="A0A6J2VAL5"/>
<dbReference type="InterPro" id="IPR000719">
    <property type="entry name" value="Prot_kinase_dom"/>
</dbReference>
<dbReference type="InterPro" id="IPR001245">
    <property type="entry name" value="Ser-Thr/Tyr_kinase_cat_dom"/>
</dbReference>
<dbReference type="Pfam" id="PF12721">
    <property type="entry name" value="RHIM"/>
    <property type="match status" value="1"/>
</dbReference>
<keyword evidence="5" id="KW-0808">Transferase</keyword>
<feature type="compositionally biased region" description="Polar residues" evidence="1">
    <location>
        <begin position="323"/>
        <end position="332"/>
    </location>
</feature>
<dbReference type="InterPro" id="IPR008271">
    <property type="entry name" value="Ser/Thr_kinase_AS"/>
</dbReference>
<dbReference type="FunFam" id="1.10.510.10:FF:000472">
    <property type="entry name" value="Receptor interacting serine/threonine kinase 1"/>
    <property type="match status" value="1"/>
</dbReference>
<dbReference type="PRINTS" id="PR00109">
    <property type="entry name" value="TYRKINASE"/>
</dbReference>
<dbReference type="InterPro" id="IPR011009">
    <property type="entry name" value="Kinase-like_dom_sf"/>
</dbReference>
<dbReference type="GO" id="GO:0009893">
    <property type="term" value="P:positive regulation of metabolic process"/>
    <property type="evidence" value="ECO:0007669"/>
    <property type="project" value="UniProtKB-ARBA"/>
</dbReference>
<evidence type="ECO:0000313" key="5">
    <source>
        <dbReference type="RefSeq" id="XP_030629890.1"/>
    </source>
</evidence>
<reference evidence="5" key="1">
    <citation type="submission" date="2025-08" db="UniProtKB">
        <authorList>
            <consortium name="RefSeq"/>
        </authorList>
    </citation>
    <scope>IDENTIFICATION</scope>
</reference>
<dbReference type="SMART" id="SM00005">
    <property type="entry name" value="DEATH"/>
    <property type="match status" value="1"/>
</dbReference>
<dbReference type="Pfam" id="PF00531">
    <property type="entry name" value="Death"/>
    <property type="match status" value="1"/>
</dbReference>
<evidence type="ECO:0000256" key="1">
    <source>
        <dbReference type="SAM" id="MobiDB-lite"/>
    </source>
</evidence>
<gene>
    <name evidence="5" type="primary">ripk1l</name>
</gene>
<dbReference type="GO" id="GO:0031349">
    <property type="term" value="P:positive regulation of defense response"/>
    <property type="evidence" value="ECO:0007669"/>
    <property type="project" value="UniProtKB-ARBA"/>
</dbReference>
<dbReference type="SUPFAM" id="SSF56112">
    <property type="entry name" value="Protein kinase-like (PK-like)"/>
    <property type="match status" value="1"/>
</dbReference>
<evidence type="ECO:0000259" key="2">
    <source>
        <dbReference type="PROSITE" id="PS50011"/>
    </source>
</evidence>
<dbReference type="RefSeq" id="XP_030629890.1">
    <property type="nucleotide sequence ID" value="XM_030774030.1"/>
</dbReference>
<feature type="domain" description="Protein kinase" evidence="2">
    <location>
        <begin position="16"/>
        <end position="288"/>
    </location>
</feature>
<proteinExistence type="predicted"/>
<dbReference type="CTD" id="567460"/>
<evidence type="ECO:0000313" key="4">
    <source>
        <dbReference type="Proteomes" id="UP000504632"/>
    </source>
</evidence>
<feature type="region of interest" description="Disordered" evidence="1">
    <location>
        <begin position="323"/>
        <end position="356"/>
    </location>
</feature>
<keyword evidence="5" id="KW-0418">Kinase</keyword>
<dbReference type="SMART" id="SM00220">
    <property type="entry name" value="S_TKc"/>
    <property type="match status" value="1"/>
</dbReference>
<protein>
    <submittedName>
        <fullName evidence="5">Receptor-interacting serine/threonine-protein kinase 1</fullName>
    </submittedName>
</protein>